<feature type="transmembrane region" description="Helical" evidence="1">
    <location>
        <begin position="6"/>
        <end position="26"/>
    </location>
</feature>
<accession>A0A9X2SYG3</accession>
<dbReference type="Proteomes" id="UP001142175">
    <property type="component" value="Unassembled WGS sequence"/>
</dbReference>
<reference evidence="2" key="1">
    <citation type="submission" date="2022-08" db="EMBL/GenBank/DDBJ databases">
        <authorList>
            <person name="Zhang D."/>
        </authorList>
    </citation>
    <scope>NUCLEOTIDE SEQUENCE</scope>
    <source>
        <strain evidence="2">XJ19-11</strain>
    </source>
</reference>
<dbReference type="AlphaFoldDB" id="A0A9X2SYG3"/>
<gene>
    <name evidence="2" type="ORF">NU887_09670</name>
</gene>
<keyword evidence="1" id="KW-0812">Transmembrane</keyword>
<evidence type="ECO:0000313" key="3">
    <source>
        <dbReference type="Proteomes" id="UP001142175"/>
    </source>
</evidence>
<protein>
    <submittedName>
        <fullName evidence="2">Uncharacterized protein</fullName>
    </submittedName>
</protein>
<evidence type="ECO:0000256" key="1">
    <source>
        <dbReference type="SAM" id="Phobius"/>
    </source>
</evidence>
<keyword evidence="1" id="KW-0472">Membrane</keyword>
<dbReference type="RefSeq" id="WP_258423159.1">
    <property type="nucleotide sequence ID" value="NZ_JANSUY010000005.1"/>
</dbReference>
<proteinExistence type="predicted"/>
<dbReference type="EMBL" id="JANSUY010000005">
    <property type="protein sequence ID" value="MCR9015302.1"/>
    <property type="molecule type" value="Genomic_DNA"/>
</dbReference>
<comment type="caution">
    <text evidence="2">The sequence shown here is derived from an EMBL/GenBank/DDBJ whole genome shotgun (WGS) entry which is preliminary data.</text>
</comment>
<keyword evidence="1" id="KW-1133">Transmembrane helix</keyword>
<evidence type="ECO:0000313" key="2">
    <source>
        <dbReference type="EMBL" id="MCR9015302.1"/>
    </source>
</evidence>
<keyword evidence="3" id="KW-1185">Reference proteome</keyword>
<organism evidence="2 3">
    <name type="scientific">Aquiflexum gelatinilyticum</name>
    <dbReference type="NCBI Taxonomy" id="2961943"/>
    <lineage>
        <taxon>Bacteria</taxon>
        <taxon>Pseudomonadati</taxon>
        <taxon>Bacteroidota</taxon>
        <taxon>Cytophagia</taxon>
        <taxon>Cytophagales</taxon>
        <taxon>Cyclobacteriaceae</taxon>
        <taxon>Aquiflexum</taxon>
    </lineage>
</organism>
<name>A0A9X2SYG3_9BACT</name>
<sequence length="175" mass="20266">MFDIEPISLVISMVIMLLFSTPFVIFKRKQSQKIKAQKLFLDQLQNKAGLKFDQSDDWRDRYFIGLDSERKVLVYVIFDAENTVHQIDLSKASDVKVLKMEREVKVEGKTTKVIDSLSLKIDLIGEKEAAKILEFYDSDLFSDNLGELPLIQKWQEKLKAILKNNHISSKKSILK</sequence>